<sequence>MVGRGVHVVPAVDPSNHQFREWFGDWGWRFAEAEENLLVAADNVGRVAEHGQPALAAEGPDAGHLVVAAGEEGVQFGLGKGTLLRVVFVLLDVHRGVHSCTIWIGWEPNRSSHVLAHS</sequence>
<evidence type="ECO:0000313" key="2">
    <source>
        <dbReference type="Proteomes" id="UP000588098"/>
    </source>
</evidence>
<evidence type="ECO:0000313" key="1">
    <source>
        <dbReference type="EMBL" id="MBB5935551.1"/>
    </source>
</evidence>
<organism evidence="1 2">
    <name type="scientific">Streptomyces zagrosensis</name>
    <dbReference type="NCBI Taxonomy" id="1042984"/>
    <lineage>
        <taxon>Bacteria</taxon>
        <taxon>Bacillati</taxon>
        <taxon>Actinomycetota</taxon>
        <taxon>Actinomycetes</taxon>
        <taxon>Kitasatosporales</taxon>
        <taxon>Streptomycetaceae</taxon>
        <taxon>Streptomyces</taxon>
    </lineage>
</organism>
<proteinExistence type="predicted"/>
<keyword evidence="2" id="KW-1185">Reference proteome</keyword>
<protein>
    <submittedName>
        <fullName evidence="1">Uncharacterized protein</fullName>
    </submittedName>
</protein>
<dbReference type="AlphaFoldDB" id="A0A7W9UYP0"/>
<accession>A0A7W9UYP0</accession>
<comment type="caution">
    <text evidence="1">The sequence shown here is derived from an EMBL/GenBank/DDBJ whole genome shotgun (WGS) entry which is preliminary data.</text>
</comment>
<dbReference type="EMBL" id="JACHJL010000005">
    <property type="protein sequence ID" value="MBB5935551.1"/>
    <property type="molecule type" value="Genomic_DNA"/>
</dbReference>
<gene>
    <name evidence="1" type="ORF">FHS42_002613</name>
</gene>
<reference evidence="1 2" key="1">
    <citation type="submission" date="2020-08" db="EMBL/GenBank/DDBJ databases">
        <title>Genomic Encyclopedia of Type Strains, Phase III (KMG-III): the genomes of soil and plant-associated and newly described type strains.</title>
        <authorList>
            <person name="Whitman W."/>
        </authorList>
    </citation>
    <scope>NUCLEOTIDE SEQUENCE [LARGE SCALE GENOMIC DNA]</scope>
    <source>
        <strain evidence="1 2">CECT 8305</strain>
    </source>
</reference>
<name>A0A7W9UYP0_9ACTN</name>
<dbReference type="Proteomes" id="UP000588098">
    <property type="component" value="Unassembled WGS sequence"/>
</dbReference>
<dbReference type="RefSeq" id="WP_184572399.1">
    <property type="nucleotide sequence ID" value="NZ_JACHJL010000005.1"/>
</dbReference>